<proteinExistence type="predicted"/>
<organism evidence="2 3">
    <name type="scientific">Geodia barretti</name>
    <name type="common">Barrett's horny sponge</name>
    <dbReference type="NCBI Taxonomy" id="519541"/>
    <lineage>
        <taxon>Eukaryota</taxon>
        <taxon>Metazoa</taxon>
        <taxon>Porifera</taxon>
        <taxon>Demospongiae</taxon>
        <taxon>Heteroscleromorpha</taxon>
        <taxon>Tetractinellida</taxon>
        <taxon>Astrophorina</taxon>
        <taxon>Geodiidae</taxon>
        <taxon>Geodia</taxon>
    </lineage>
</organism>
<keyword evidence="3" id="KW-1185">Reference proteome</keyword>
<evidence type="ECO:0000313" key="3">
    <source>
        <dbReference type="Proteomes" id="UP001174909"/>
    </source>
</evidence>
<protein>
    <submittedName>
        <fullName evidence="2">Uncharacterized protein</fullName>
    </submittedName>
</protein>
<dbReference type="Proteomes" id="UP001174909">
    <property type="component" value="Unassembled WGS sequence"/>
</dbReference>
<gene>
    <name evidence="2" type="ORF">GBAR_LOCUS4885</name>
</gene>
<accession>A0AA35R9M5</accession>
<keyword evidence="1" id="KW-0732">Signal</keyword>
<comment type="caution">
    <text evidence="2">The sequence shown here is derived from an EMBL/GenBank/DDBJ whole genome shotgun (WGS) entry which is preliminary data.</text>
</comment>
<sequence length="77" mass="8545">MRLTLLALALATLLVASSAYPYHLPPGMARAQQQNYYREPFTAGMQNCKPSGSSCFGYYECCSQYCTGLFYTPGIWA</sequence>
<feature type="signal peptide" evidence="1">
    <location>
        <begin position="1"/>
        <end position="19"/>
    </location>
</feature>
<reference evidence="2" key="1">
    <citation type="submission" date="2023-03" db="EMBL/GenBank/DDBJ databases">
        <authorList>
            <person name="Steffen K."/>
            <person name="Cardenas P."/>
        </authorList>
    </citation>
    <scope>NUCLEOTIDE SEQUENCE</scope>
</reference>
<dbReference type="EMBL" id="CASHTH010000716">
    <property type="protein sequence ID" value="CAI8006753.1"/>
    <property type="molecule type" value="Genomic_DNA"/>
</dbReference>
<evidence type="ECO:0000313" key="2">
    <source>
        <dbReference type="EMBL" id="CAI8006753.1"/>
    </source>
</evidence>
<dbReference type="EMBL" id="CASHTH010000716">
    <property type="protein sequence ID" value="CAI8006752.1"/>
    <property type="molecule type" value="Genomic_DNA"/>
</dbReference>
<dbReference type="AlphaFoldDB" id="A0AA35R9M5"/>
<name>A0AA35R9M5_GEOBA</name>
<evidence type="ECO:0000256" key="1">
    <source>
        <dbReference type="SAM" id="SignalP"/>
    </source>
</evidence>
<feature type="chain" id="PRO_5041588844" evidence="1">
    <location>
        <begin position="20"/>
        <end position="77"/>
    </location>
</feature>